<dbReference type="EMBL" id="CP011312">
    <property type="protein sequence ID" value="AKE41098.1"/>
    <property type="molecule type" value="Genomic_DNA"/>
</dbReference>
<evidence type="ECO:0000313" key="3">
    <source>
        <dbReference type="Proteomes" id="UP000033457"/>
    </source>
</evidence>
<dbReference type="AlphaFoldDB" id="A0A0F6R1K4"/>
<evidence type="ECO:0000313" key="1">
    <source>
        <dbReference type="EMBL" id="AKE41098.1"/>
    </source>
</evidence>
<name>A0A0F6R1K4_9CORY</name>
<reference evidence="2 4" key="2">
    <citation type="submission" date="2018-12" db="EMBL/GenBank/DDBJ databases">
        <authorList>
            <consortium name="Pathogen Informatics"/>
        </authorList>
    </citation>
    <scope>NUCLEOTIDE SEQUENCE [LARGE SCALE GENOMIC DNA]</scope>
    <source>
        <strain evidence="2 4">NCTC949</strain>
    </source>
</reference>
<dbReference type="EMBL" id="LR134377">
    <property type="protein sequence ID" value="VEH07003.1"/>
    <property type="molecule type" value="Genomic_DNA"/>
</dbReference>
<proteinExistence type="predicted"/>
<dbReference type="RefSeq" id="WP_172595889.1">
    <property type="nucleotide sequence ID" value="NZ_LR134377.1"/>
</dbReference>
<evidence type="ECO:0000313" key="2">
    <source>
        <dbReference type="EMBL" id="VEH07003.1"/>
    </source>
</evidence>
<evidence type="ECO:0000313" key="4">
    <source>
        <dbReference type="Proteomes" id="UP000271380"/>
    </source>
</evidence>
<organism evidence="1 3">
    <name type="scientific">Corynebacterium kutscheri</name>
    <dbReference type="NCBI Taxonomy" id="35755"/>
    <lineage>
        <taxon>Bacteria</taxon>
        <taxon>Bacillati</taxon>
        <taxon>Actinomycetota</taxon>
        <taxon>Actinomycetes</taxon>
        <taxon>Mycobacteriales</taxon>
        <taxon>Corynebacteriaceae</taxon>
        <taxon>Corynebacterium</taxon>
    </lineage>
</organism>
<dbReference type="Proteomes" id="UP000033457">
    <property type="component" value="Chromosome"/>
</dbReference>
<dbReference type="HOGENOM" id="CLU_3097838_0_0_11"/>
<dbReference type="KEGG" id="cku:UL82_04560"/>
<protein>
    <submittedName>
        <fullName evidence="1">Uncharacterized protein</fullName>
    </submittedName>
</protein>
<keyword evidence="3" id="KW-1185">Reference proteome</keyword>
<reference evidence="1 3" key="1">
    <citation type="journal article" date="2015" name="Genome Announc.">
        <title>Complete Genome Sequence of Corynebacterium kutscheri DSM 20755, a Corynebacterial Type Strain with Remarkably Low G+C Content of Chromosomal DNA.</title>
        <authorList>
            <person name="Ruckert C."/>
            <person name="Albersmeier A."/>
            <person name="Winkler A."/>
            <person name="Tauch A."/>
        </authorList>
    </citation>
    <scope>NUCLEOTIDE SEQUENCE [LARGE SCALE GENOMIC DNA]</scope>
    <source>
        <strain evidence="1 3">DSM 20755</strain>
    </source>
</reference>
<dbReference type="Proteomes" id="UP000271380">
    <property type="component" value="Chromosome"/>
</dbReference>
<gene>
    <name evidence="2" type="ORF">NCTC949_01478</name>
    <name evidence="1" type="ORF">UL82_04560</name>
</gene>
<sequence length="51" mass="5677">MPVNDSANSDLCLPPGYRRGALGQWLTLPWPEDQETKLELLENSLGPLLID</sequence>
<accession>A0A0F6R1K4</accession>